<proteinExistence type="predicted"/>
<protein>
    <submittedName>
        <fullName evidence="1">DUF885 family protein</fullName>
    </submittedName>
</protein>
<organism evidence="1 2">
    <name type="scientific">Lentzea rhizosphaerae</name>
    <dbReference type="NCBI Taxonomy" id="2041025"/>
    <lineage>
        <taxon>Bacteria</taxon>
        <taxon>Bacillati</taxon>
        <taxon>Actinomycetota</taxon>
        <taxon>Actinomycetes</taxon>
        <taxon>Pseudonocardiales</taxon>
        <taxon>Pseudonocardiaceae</taxon>
        <taxon>Lentzea</taxon>
    </lineage>
</organism>
<dbReference type="EMBL" id="JBHRZI010000057">
    <property type="protein sequence ID" value="MFC3898930.1"/>
    <property type="molecule type" value="Genomic_DNA"/>
</dbReference>
<sequence>MSQLDALADRSEAEAESSRLGLLAPRELAEAEADRYLAQPGQALAYAVGRLRFDELRAKAEQALGTAFDVRDFHEVVLGRGRLTLGLLDDVVTAWLAER</sequence>
<accession>A0ABV8CB01</accession>
<evidence type="ECO:0000313" key="1">
    <source>
        <dbReference type="EMBL" id="MFC3898930.1"/>
    </source>
</evidence>
<evidence type="ECO:0000313" key="2">
    <source>
        <dbReference type="Proteomes" id="UP001595690"/>
    </source>
</evidence>
<keyword evidence="2" id="KW-1185">Reference proteome</keyword>
<dbReference type="RefSeq" id="WP_382380806.1">
    <property type="nucleotide sequence ID" value="NZ_JBHRZI010000057.1"/>
</dbReference>
<gene>
    <name evidence="1" type="ORF">ACFOWZ_46315</name>
</gene>
<name>A0ABV8CB01_9PSEU</name>
<reference evidence="2" key="1">
    <citation type="journal article" date="2019" name="Int. J. Syst. Evol. Microbiol.">
        <title>The Global Catalogue of Microorganisms (GCM) 10K type strain sequencing project: providing services to taxonomists for standard genome sequencing and annotation.</title>
        <authorList>
            <consortium name="The Broad Institute Genomics Platform"/>
            <consortium name="The Broad Institute Genome Sequencing Center for Infectious Disease"/>
            <person name="Wu L."/>
            <person name="Ma J."/>
        </authorList>
    </citation>
    <scope>NUCLEOTIDE SEQUENCE [LARGE SCALE GENOMIC DNA]</scope>
    <source>
        <strain evidence="2">CGMCC 4.7405</strain>
    </source>
</reference>
<dbReference type="PANTHER" id="PTHR33361">
    <property type="entry name" value="GLR0591 PROTEIN"/>
    <property type="match status" value="1"/>
</dbReference>
<dbReference type="Proteomes" id="UP001595690">
    <property type="component" value="Unassembled WGS sequence"/>
</dbReference>
<dbReference type="PANTHER" id="PTHR33361:SF2">
    <property type="entry name" value="DUF885 DOMAIN-CONTAINING PROTEIN"/>
    <property type="match status" value="1"/>
</dbReference>
<dbReference type="InterPro" id="IPR010281">
    <property type="entry name" value="DUF885"/>
</dbReference>
<dbReference type="Pfam" id="PF05960">
    <property type="entry name" value="DUF885"/>
    <property type="match status" value="1"/>
</dbReference>
<comment type="caution">
    <text evidence="1">The sequence shown here is derived from an EMBL/GenBank/DDBJ whole genome shotgun (WGS) entry which is preliminary data.</text>
</comment>